<evidence type="ECO:0000259" key="6">
    <source>
        <dbReference type="SMART" id="SM01372"/>
    </source>
</evidence>
<sequence>MAQFDESPPQTSRIEVCLDELAAHLGTERRRIYDIVNVLESVEMMSRRAKNRYLWHGKTNLSATLVKLKHFAESEKVAKQLELVRELELARLYGRKSNNGFLQSGSEAVVDHPKYKEYMELFGESYKKERSLGVMSQKFLMLFLTSKTKTINLDMAAKILLGDPLVETKQTNSQFKTKIRRLYDIANILASINLICKVHVNELRGRKPAFSYIGPDVEKLSSLDEYKYLKDVEVTRPGRTTLDMKMEELKKKMEAHLAAELAADTVKQVPPVTVQAPDMEEIKQSMASGSSASLLQAATEHAAAKRDRAIKPKSSKQPIMVIQGLPTTSAAGPLVVDFSQHSIVSSSHQDQMPGISLLPIVQTVEESRLKVSFSAVGACLAAGVQYGQVPCWNFIMNHLSQIGDTQEHAASTSVAATTSNAVTQTADGTFSTFFLTKADNEYFLIHKKPKLDADCQAAGETSRTVCQTEKPLNEEMTTTNESVTQQVLEAFYYLYYVMQVHHTPVSTQVTPISTQITPISTQVTPIFTHVTPISSEVSPVPVPIVFSTPSSQHVLQSSLGTDAITGTPITFLASPTTAEVVTPGSILVSPVSTPAESQVEKNCTSGSSAQAISTVKLK</sequence>
<dbReference type="PANTHER" id="PTHR12081">
    <property type="entry name" value="TRANSCRIPTION FACTOR E2F"/>
    <property type="match status" value="1"/>
</dbReference>
<evidence type="ECO:0000313" key="7">
    <source>
        <dbReference type="EMBL" id="KAF6028897.1"/>
    </source>
</evidence>
<organism evidence="7 8">
    <name type="scientific">Bugula neritina</name>
    <name type="common">Brown bryozoan</name>
    <name type="synonym">Sertularia neritina</name>
    <dbReference type="NCBI Taxonomy" id="10212"/>
    <lineage>
        <taxon>Eukaryota</taxon>
        <taxon>Metazoa</taxon>
        <taxon>Spiralia</taxon>
        <taxon>Lophotrochozoa</taxon>
        <taxon>Bryozoa</taxon>
        <taxon>Gymnolaemata</taxon>
        <taxon>Cheilostomatida</taxon>
        <taxon>Flustrina</taxon>
        <taxon>Buguloidea</taxon>
        <taxon>Bugulidae</taxon>
        <taxon>Bugula</taxon>
    </lineage>
</organism>
<evidence type="ECO:0000313" key="8">
    <source>
        <dbReference type="Proteomes" id="UP000593567"/>
    </source>
</evidence>
<dbReference type="Gene3D" id="1.10.10.10">
    <property type="entry name" value="Winged helix-like DNA-binding domain superfamily/Winged helix DNA-binding domain"/>
    <property type="match status" value="2"/>
</dbReference>
<name>A0A7J7JSD0_BUGNE</name>
<keyword evidence="8" id="KW-1185">Reference proteome</keyword>
<dbReference type="AlphaFoldDB" id="A0A7J7JSD0"/>
<dbReference type="PANTHER" id="PTHR12081:SF7">
    <property type="entry name" value="TRANSCRIPTION FACTOR EFL-3"/>
    <property type="match status" value="1"/>
</dbReference>
<feature type="domain" description="E2F/DP family winged-helix DNA-binding" evidence="6">
    <location>
        <begin position="127"/>
        <end position="214"/>
    </location>
</feature>
<accession>A0A7J7JSD0</accession>
<keyword evidence="2 5" id="KW-0805">Transcription regulation</keyword>
<dbReference type="EMBL" id="VXIV02001893">
    <property type="protein sequence ID" value="KAF6028897.1"/>
    <property type="molecule type" value="Genomic_DNA"/>
</dbReference>
<evidence type="ECO:0000256" key="3">
    <source>
        <dbReference type="ARBA" id="ARBA00023125"/>
    </source>
</evidence>
<evidence type="ECO:0000256" key="1">
    <source>
        <dbReference type="ARBA" id="ARBA00010940"/>
    </source>
</evidence>
<dbReference type="GO" id="GO:0000978">
    <property type="term" value="F:RNA polymerase II cis-regulatory region sequence-specific DNA binding"/>
    <property type="evidence" value="ECO:0007669"/>
    <property type="project" value="InterPro"/>
</dbReference>
<dbReference type="InterPro" id="IPR003316">
    <property type="entry name" value="E2F_WHTH_DNA-bd_dom"/>
</dbReference>
<keyword evidence="5" id="KW-0539">Nucleus</keyword>
<evidence type="ECO:0000256" key="4">
    <source>
        <dbReference type="ARBA" id="ARBA00023163"/>
    </source>
</evidence>
<dbReference type="OrthoDB" id="5318at2759"/>
<protein>
    <submittedName>
        <fullName evidence="7">E2F8</fullName>
    </submittedName>
</protein>
<dbReference type="Proteomes" id="UP000593567">
    <property type="component" value="Unassembled WGS sequence"/>
</dbReference>
<reference evidence="7" key="1">
    <citation type="submission" date="2020-06" db="EMBL/GenBank/DDBJ databases">
        <title>Draft genome of Bugula neritina, a colonial animal packing powerful symbionts and potential medicines.</title>
        <authorList>
            <person name="Rayko M."/>
        </authorList>
    </citation>
    <scope>NUCLEOTIDE SEQUENCE [LARGE SCALE GENOMIC DNA]</scope>
    <source>
        <strain evidence="7">Kwan_BN1</strain>
    </source>
</reference>
<comment type="caution">
    <text evidence="7">The sequence shown here is derived from an EMBL/GenBank/DDBJ whole genome shotgun (WGS) entry which is preliminary data.</text>
</comment>
<feature type="domain" description="E2F/DP family winged-helix DNA-binding" evidence="6">
    <location>
        <begin position="1"/>
        <end position="57"/>
    </location>
</feature>
<dbReference type="SUPFAM" id="SSF46785">
    <property type="entry name" value="Winged helix' DNA-binding domain"/>
    <property type="match status" value="2"/>
</dbReference>
<dbReference type="FunFam" id="1.10.10.10:FF:000100">
    <property type="entry name" value="E2F transcription factor 8"/>
    <property type="match status" value="1"/>
</dbReference>
<keyword evidence="3 5" id="KW-0238">DNA-binding</keyword>
<dbReference type="InterPro" id="IPR036388">
    <property type="entry name" value="WH-like_DNA-bd_sf"/>
</dbReference>
<dbReference type="GO" id="GO:0000981">
    <property type="term" value="F:DNA-binding transcription factor activity, RNA polymerase II-specific"/>
    <property type="evidence" value="ECO:0007669"/>
    <property type="project" value="TreeGrafter"/>
</dbReference>
<proteinExistence type="inferred from homology"/>
<dbReference type="GO" id="GO:0090575">
    <property type="term" value="C:RNA polymerase II transcription regulator complex"/>
    <property type="evidence" value="ECO:0007669"/>
    <property type="project" value="TreeGrafter"/>
</dbReference>
<gene>
    <name evidence="7" type="ORF">EB796_012797</name>
</gene>
<comment type="subcellular location">
    <subcellularLocation>
        <location evidence="5">Nucleus</location>
    </subcellularLocation>
</comment>
<keyword evidence="4 5" id="KW-0804">Transcription</keyword>
<evidence type="ECO:0000256" key="2">
    <source>
        <dbReference type="ARBA" id="ARBA00023015"/>
    </source>
</evidence>
<dbReference type="InterPro" id="IPR015633">
    <property type="entry name" value="E2F"/>
</dbReference>
<dbReference type="SMART" id="SM01372">
    <property type="entry name" value="E2F_TDP"/>
    <property type="match status" value="2"/>
</dbReference>
<dbReference type="InterPro" id="IPR036390">
    <property type="entry name" value="WH_DNA-bd_sf"/>
</dbReference>
<evidence type="ECO:0000256" key="5">
    <source>
        <dbReference type="RuleBase" id="RU003796"/>
    </source>
</evidence>
<dbReference type="Pfam" id="PF02319">
    <property type="entry name" value="WHD_E2F_TDP"/>
    <property type="match status" value="2"/>
</dbReference>
<comment type="similarity">
    <text evidence="1 5">Belongs to the E2F/DP family.</text>
</comment>